<keyword evidence="2" id="KW-0472">Membrane</keyword>
<feature type="region of interest" description="Disordered" evidence="1">
    <location>
        <begin position="256"/>
        <end position="303"/>
    </location>
</feature>
<dbReference type="InterPro" id="IPR013783">
    <property type="entry name" value="Ig-like_fold"/>
</dbReference>
<gene>
    <name evidence="5" type="primary">Siglec15</name>
</gene>
<organism evidence="4 5">
    <name type="scientific">Dipodomys ordii</name>
    <name type="common">Ord's kangaroo rat</name>
    <dbReference type="NCBI Taxonomy" id="10020"/>
    <lineage>
        <taxon>Eukaryota</taxon>
        <taxon>Metazoa</taxon>
        <taxon>Chordata</taxon>
        <taxon>Craniata</taxon>
        <taxon>Vertebrata</taxon>
        <taxon>Euteleostomi</taxon>
        <taxon>Mammalia</taxon>
        <taxon>Eutheria</taxon>
        <taxon>Euarchontoglires</taxon>
        <taxon>Glires</taxon>
        <taxon>Rodentia</taxon>
        <taxon>Castorimorpha</taxon>
        <taxon>Heteromyidae</taxon>
        <taxon>Dipodomyinae</taxon>
        <taxon>Dipodomys</taxon>
    </lineage>
</organism>
<dbReference type="SUPFAM" id="SSF48726">
    <property type="entry name" value="Immunoglobulin"/>
    <property type="match status" value="1"/>
</dbReference>
<accession>A0A1S3F0U0</accession>
<dbReference type="Gene3D" id="2.60.40.10">
    <property type="entry name" value="Immunoglobulins"/>
    <property type="match status" value="1"/>
</dbReference>
<dbReference type="InterPro" id="IPR036179">
    <property type="entry name" value="Ig-like_dom_sf"/>
</dbReference>
<evidence type="ECO:0000256" key="1">
    <source>
        <dbReference type="SAM" id="MobiDB-lite"/>
    </source>
</evidence>
<dbReference type="Proteomes" id="UP000081671">
    <property type="component" value="Unplaced"/>
</dbReference>
<dbReference type="PROSITE" id="PS50835">
    <property type="entry name" value="IG_LIKE"/>
    <property type="match status" value="1"/>
</dbReference>
<reference evidence="5" key="1">
    <citation type="submission" date="2025-08" db="UniProtKB">
        <authorList>
            <consortium name="RefSeq"/>
        </authorList>
    </citation>
    <scope>IDENTIFICATION</scope>
    <source>
        <tissue evidence="5">Kidney</tissue>
    </source>
</reference>
<dbReference type="KEGG" id="dord:105984560"/>
<dbReference type="InParanoid" id="A0A1S3F0U0"/>
<dbReference type="GO" id="GO:2001204">
    <property type="term" value="P:regulation of osteoclast development"/>
    <property type="evidence" value="ECO:0007669"/>
    <property type="project" value="TreeGrafter"/>
</dbReference>
<dbReference type="CTD" id="284266"/>
<dbReference type="FunFam" id="2.60.40.10:FF:002935">
    <property type="entry name" value="Sialic acid-binding Ig-like lectin 15"/>
    <property type="match status" value="1"/>
</dbReference>
<keyword evidence="2" id="KW-0812">Transmembrane</keyword>
<evidence type="ECO:0000313" key="4">
    <source>
        <dbReference type="Proteomes" id="UP000081671"/>
    </source>
</evidence>
<dbReference type="PANTHER" id="PTHR46942">
    <property type="entry name" value="SIALIC ACID-BINDING IG-LIKE LECTIN 15"/>
    <property type="match status" value="1"/>
</dbReference>
<evidence type="ECO:0000259" key="3">
    <source>
        <dbReference type="PROSITE" id="PS50835"/>
    </source>
</evidence>
<dbReference type="GeneID" id="105984560"/>
<dbReference type="FunCoup" id="A0A1S3F0U0">
    <property type="interactions" value="109"/>
</dbReference>
<feature type="compositionally biased region" description="Polar residues" evidence="1">
    <location>
        <begin position="260"/>
        <end position="286"/>
    </location>
</feature>
<feature type="transmembrane region" description="Helical" evidence="2">
    <location>
        <begin position="227"/>
        <end position="249"/>
    </location>
</feature>
<keyword evidence="2" id="KW-1133">Transmembrane helix</keyword>
<dbReference type="RefSeq" id="XP_012870248.1">
    <property type="nucleotide sequence ID" value="XM_013014794.1"/>
</dbReference>
<dbReference type="OrthoDB" id="6152887at2759"/>
<protein>
    <submittedName>
        <fullName evidence="5">Sialic acid-binding Ig-like lectin 15</fullName>
    </submittedName>
</protein>
<evidence type="ECO:0000313" key="5">
    <source>
        <dbReference type="RefSeq" id="XP_012870248.1"/>
    </source>
</evidence>
<dbReference type="PANTHER" id="PTHR46942:SF1">
    <property type="entry name" value="SIALIC ACID-BINDING IG-LIKE LECTIN 15"/>
    <property type="match status" value="1"/>
</dbReference>
<proteinExistence type="predicted"/>
<keyword evidence="4" id="KW-1185">Reference proteome</keyword>
<dbReference type="AlphaFoldDB" id="A0A1S3F0U0"/>
<dbReference type="InterPro" id="IPR042836">
    <property type="entry name" value="SIG15"/>
</dbReference>
<feature type="domain" description="Ig-like" evidence="3">
    <location>
        <begin position="136"/>
        <end position="217"/>
    </location>
</feature>
<dbReference type="GO" id="GO:0032956">
    <property type="term" value="P:regulation of actin cytoskeleton organization"/>
    <property type="evidence" value="ECO:0007669"/>
    <property type="project" value="TreeGrafter"/>
</dbReference>
<sequence>MEGSIRLLACLSCVIPTESFVRTKRDTAGDLLNTEVHSAPAQRWSMQVPAELLSYPAHTKSRRRRPLLRWGRGGTAREGEALVQGHAWTGSRAARCPASPPRSLSAQPRGSPLLTPRRASASAGDLRPPPVPAAAPRIVNVSVLPGPAHGLRALCTAEGEPQPVLAWSGPALGNSSVPAPGQGHGYQVTAELSALTHDGRYTCTAANSLGRAEASVYLFRLRGATGAWATALLLGALGLKALLLLGLLVSRATRRHPEHSVTQDTPSRPQAQESSYENLSQMNPRSPTAAIYSPRPSTSICGP</sequence>
<feature type="region of interest" description="Disordered" evidence="1">
    <location>
        <begin position="89"/>
        <end position="131"/>
    </location>
</feature>
<evidence type="ECO:0000256" key="2">
    <source>
        <dbReference type="SAM" id="Phobius"/>
    </source>
</evidence>
<name>A0A1S3F0U0_DIPOR</name>
<dbReference type="GO" id="GO:0005886">
    <property type="term" value="C:plasma membrane"/>
    <property type="evidence" value="ECO:0007669"/>
    <property type="project" value="TreeGrafter"/>
</dbReference>
<dbReference type="InterPro" id="IPR007110">
    <property type="entry name" value="Ig-like_dom"/>
</dbReference>
<dbReference type="GO" id="GO:0045124">
    <property type="term" value="P:regulation of bone resorption"/>
    <property type="evidence" value="ECO:0007669"/>
    <property type="project" value="TreeGrafter"/>
</dbReference>